<dbReference type="KEGG" id="gbn:GEOBRER4_36750"/>
<keyword evidence="1" id="KW-1133">Transmembrane helix</keyword>
<keyword evidence="1" id="KW-0812">Transmembrane</keyword>
<feature type="transmembrane region" description="Helical" evidence="1">
    <location>
        <begin position="67"/>
        <end position="88"/>
    </location>
</feature>
<feature type="transmembrane region" description="Helical" evidence="1">
    <location>
        <begin position="12"/>
        <end position="32"/>
    </location>
</feature>
<dbReference type="EMBL" id="AP023213">
    <property type="protein sequence ID" value="BCG48925.1"/>
    <property type="molecule type" value="Genomic_DNA"/>
</dbReference>
<feature type="transmembrane region" description="Helical" evidence="1">
    <location>
        <begin position="95"/>
        <end position="115"/>
    </location>
</feature>
<reference evidence="2 3" key="1">
    <citation type="submission" date="2020-06" db="EMBL/GenBank/DDBJ databases">
        <title>Interaction of electrochemicaly active bacteria, Geobacter bremensis R4 on different carbon anode.</title>
        <authorList>
            <person name="Meng L."/>
            <person name="Yoshida N."/>
        </authorList>
    </citation>
    <scope>NUCLEOTIDE SEQUENCE [LARGE SCALE GENOMIC DNA]</scope>
    <source>
        <strain evidence="2 3">R4</strain>
    </source>
</reference>
<dbReference type="AlphaFoldDB" id="A0A6S6MBU2"/>
<protein>
    <submittedName>
        <fullName evidence="2">Uncharacterized protein</fullName>
    </submittedName>
</protein>
<name>A0A6S6MBU2_9BACT</name>
<keyword evidence="1" id="KW-0472">Membrane</keyword>
<evidence type="ECO:0000256" key="1">
    <source>
        <dbReference type="SAM" id="Phobius"/>
    </source>
</evidence>
<organism evidence="2 3">
    <name type="scientific">Citrifermentans bremense</name>
    <dbReference type="NCBI Taxonomy" id="60035"/>
    <lineage>
        <taxon>Bacteria</taxon>
        <taxon>Pseudomonadati</taxon>
        <taxon>Thermodesulfobacteriota</taxon>
        <taxon>Desulfuromonadia</taxon>
        <taxon>Geobacterales</taxon>
        <taxon>Geobacteraceae</taxon>
        <taxon>Citrifermentans</taxon>
    </lineage>
</organism>
<proteinExistence type="predicted"/>
<evidence type="ECO:0000313" key="2">
    <source>
        <dbReference type="EMBL" id="BCG48925.1"/>
    </source>
</evidence>
<keyword evidence="3" id="KW-1185">Reference proteome</keyword>
<dbReference type="Proteomes" id="UP000515472">
    <property type="component" value="Chromosome"/>
</dbReference>
<gene>
    <name evidence="2" type="ORF">GEOBRER4_n3820</name>
</gene>
<dbReference type="RefSeq" id="WP_185243521.1">
    <property type="nucleotide sequence ID" value="NZ_AP023213.1"/>
</dbReference>
<sequence length="119" mass="12462">MTPETLAMIQGWYFLLTGVWPIFSINTFMAVTGPKTDLWLVKTVGAVLAVTGAVLLTAGGTHEVTPAVAHLAAGSAAALAAVDVIYASKRVISRIYLADAAAEVALIIGWAVFYLPKTT</sequence>
<evidence type="ECO:0000313" key="3">
    <source>
        <dbReference type="Proteomes" id="UP000515472"/>
    </source>
</evidence>
<accession>A0A6S6MBU2</accession>
<feature type="transmembrane region" description="Helical" evidence="1">
    <location>
        <begin position="39"/>
        <end position="61"/>
    </location>
</feature>